<evidence type="ECO:0000256" key="2">
    <source>
        <dbReference type="ARBA" id="ARBA00022448"/>
    </source>
</evidence>
<evidence type="ECO:0000256" key="6">
    <source>
        <dbReference type="ARBA" id="ARBA00022741"/>
    </source>
</evidence>
<keyword evidence="12" id="KW-1185">Reference proteome</keyword>
<proteinExistence type="predicted"/>
<evidence type="ECO:0000313" key="11">
    <source>
        <dbReference type="EMBL" id="CCG09754.1"/>
    </source>
</evidence>
<dbReference type="PROSITE" id="PS00211">
    <property type="entry name" value="ABC_TRANSPORTER_1"/>
    <property type="match status" value="1"/>
</dbReference>
<keyword evidence="4" id="KW-0762">Sugar transport</keyword>
<dbReference type="KEGG" id="rpm:RSPPHO_03128"/>
<dbReference type="InterPro" id="IPR050107">
    <property type="entry name" value="ABC_carbohydrate_import_ATPase"/>
</dbReference>
<accession>H6SR32</accession>
<dbReference type="SUPFAM" id="SSF52540">
    <property type="entry name" value="P-loop containing nucleoside triphosphate hydrolases"/>
    <property type="match status" value="2"/>
</dbReference>
<sequence length="616" mass="66978">MPGRRDSVACCGPTVSRIASAITGPIPRWRPPSSACWPIWPRCRRARGLSGNLLVWSGPAWVGLPSAPKPCWPTKCAKSWKTTASPVPAWRKAREDGAVPDDGSSLRALTRTSEGQSMTYAVEVEGVTKAFGGVRALQNATLRVAPGTIHALVGENGAGKSTLMNILAGILRRDGGQMRLFGKTVDFASPAESQRHGIAIIHQELALAPDLSVAENMFLGQLGRLFVNHRTLNRRAAEALAQFGFAIDPTTPVGALSVAYQQIVEITSALVLHDCKILIMDEPSAVLADPEIEILFANLRRLRQQGVTILYISHRLEEIFRIADAITVFKDGQTVTDLDPRTCTEEDIITTMVGRRLGSLFPPKPAPQGEAEVILRVRNLTRARVLHDVSLHLRRGEILGLAGLVGSGRSEVARCLFGIDRYDSGIIEIDGTARRITRPAEAMRQGIGLVPEDRKRQGGILPMSISENLTLTNLGQISRLGVCSRAREAGVAERSRESLRIRLGSPHDALSSLSGGNQQKVVLAKWLNAEPRVLILDEPTRGVDVGAKAELYLLINDLARRGFGILVISSEMVELVGLCQRVYVMAEGEITGELAGDEIREEAIMRLAIPKRRKTP</sequence>
<dbReference type="GO" id="GO:0016887">
    <property type="term" value="F:ATP hydrolysis activity"/>
    <property type="evidence" value="ECO:0007669"/>
    <property type="project" value="InterPro"/>
</dbReference>
<dbReference type="InterPro" id="IPR003593">
    <property type="entry name" value="AAA+_ATPase"/>
</dbReference>
<dbReference type="CDD" id="cd03215">
    <property type="entry name" value="ABC_Carb_Monos_II"/>
    <property type="match status" value="1"/>
</dbReference>
<dbReference type="Gene3D" id="3.40.50.300">
    <property type="entry name" value="P-loop containing nucleotide triphosphate hydrolases"/>
    <property type="match status" value="2"/>
</dbReference>
<dbReference type="HOGENOM" id="CLU_000604_92_3_5"/>
<evidence type="ECO:0000256" key="7">
    <source>
        <dbReference type="ARBA" id="ARBA00022840"/>
    </source>
</evidence>
<evidence type="ECO:0000259" key="10">
    <source>
        <dbReference type="PROSITE" id="PS50893"/>
    </source>
</evidence>
<dbReference type="PROSITE" id="PS50893">
    <property type="entry name" value="ABC_TRANSPORTER_2"/>
    <property type="match status" value="1"/>
</dbReference>
<dbReference type="EC" id="3.6.3.29" evidence="11"/>
<dbReference type="SMART" id="SM00382">
    <property type="entry name" value="AAA"/>
    <property type="match status" value="2"/>
</dbReference>
<dbReference type="STRING" id="1150469.RSPPHO_03128"/>
<keyword evidence="11" id="KW-0378">Hydrolase</keyword>
<dbReference type="GO" id="GO:0005886">
    <property type="term" value="C:plasma membrane"/>
    <property type="evidence" value="ECO:0007669"/>
    <property type="project" value="UniProtKB-SubCell"/>
</dbReference>
<dbReference type="FunFam" id="3.40.50.300:FF:000127">
    <property type="entry name" value="Ribose import ATP-binding protein RbsA"/>
    <property type="match status" value="1"/>
</dbReference>
<dbReference type="Pfam" id="PF00005">
    <property type="entry name" value="ABC_tran"/>
    <property type="match status" value="2"/>
</dbReference>
<dbReference type="Proteomes" id="UP000033220">
    <property type="component" value="Chromosome DSM 122"/>
</dbReference>
<feature type="domain" description="ABC transporter" evidence="10">
    <location>
        <begin position="122"/>
        <end position="612"/>
    </location>
</feature>
<evidence type="ECO:0000256" key="5">
    <source>
        <dbReference type="ARBA" id="ARBA00022737"/>
    </source>
</evidence>
<keyword evidence="2" id="KW-0813">Transport</keyword>
<dbReference type="GO" id="GO:0005524">
    <property type="term" value="F:ATP binding"/>
    <property type="evidence" value="ECO:0007669"/>
    <property type="project" value="UniProtKB-KW"/>
</dbReference>
<dbReference type="PANTHER" id="PTHR43790">
    <property type="entry name" value="CARBOHYDRATE TRANSPORT ATP-BINDING PROTEIN MG119-RELATED"/>
    <property type="match status" value="1"/>
</dbReference>
<evidence type="ECO:0000256" key="9">
    <source>
        <dbReference type="ARBA" id="ARBA00023136"/>
    </source>
</evidence>
<evidence type="ECO:0000313" key="12">
    <source>
        <dbReference type="Proteomes" id="UP000033220"/>
    </source>
</evidence>
<dbReference type="InterPro" id="IPR017871">
    <property type="entry name" value="ABC_transporter-like_CS"/>
</dbReference>
<evidence type="ECO:0000256" key="8">
    <source>
        <dbReference type="ARBA" id="ARBA00022967"/>
    </source>
</evidence>
<evidence type="ECO:0000256" key="1">
    <source>
        <dbReference type="ARBA" id="ARBA00004202"/>
    </source>
</evidence>
<protein>
    <submittedName>
        <fullName evidence="11">ABC transporter component</fullName>
        <ecNumber evidence="11">3.6.3.29</ecNumber>
    </submittedName>
</protein>
<evidence type="ECO:0000256" key="3">
    <source>
        <dbReference type="ARBA" id="ARBA00022475"/>
    </source>
</evidence>
<name>H6SR32_PARPM</name>
<keyword evidence="3" id="KW-1003">Cell membrane</keyword>
<dbReference type="eggNOG" id="COG1129">
    <property type="taxonomic scope" value="Bacteria"/>
</dbReference>
<dbReference type="EMBL" id="HE663493">
    <property type="protein sequence ID" value="CCG09754.1"/>
    <property type="molecule type" value="Genomic_DNA"/>
</dbReference>
<evidence type="ECO:0000256" key="4">
    <source>
        <dbReference type="ARBA" id="ARBA00022597"/>
    </source>
</evidence>
<dbReference type="PANTHER" id="PTHR43790:SF1">
    <property type="entry name" value="XYLOSE IMPORT ATP-BINDING PROTEIN XYLG"/>
    <property type="match status" value="1"/>
</dbReference>
<reference evidence="11 12" key="1">
    <citation type="submission" date="2012-02" db="EMBL/GenBank/DDBJ databases">
        <title>Shotgun genome sequence of Phaeospirillum photometricum DSM 122.</title>
        <authorList>
            <person name="Duquesne K."/>
            <person name="Sturgis J."/>
        </authorList>
    </citation>
    <scope>NUCLEOTIDE SEQUENCE [LARGE SCALE GENOMIC DNA]</scope>
    <source>
        <strain evidence="12">DSM122</strain>
    </source>
</reference>
<dbReference type="InterPro" id="IPR003439">
    <property type="entry name" value="ABC_transporter-like_ATP-bd"/>
</dbReference>
<keyword evidence="8" id="KW-1278">Translocase</keyword>
<comment type="subcellular location">
    <subcellularLocation>
        <location evidence="1">Cell membrane</location>
        <topology evidence="1">Peripheral membrane protein</topology>
    </subcellularLocation>
</comment>
<dbReference type="AlphaFoldDB" id="H6SR32"/>
<dbReference type="InterPro" id="IPR027417">
    <property type="entry name" value="P-loop_NTPase"/>
</dbReference>
<keyword evidence="5" id="KW-0677">Repeat</keyword>
<organism evidence="11 12">
    <name type="scientific">Pararhodospirillum photometricum DSM 122</name>
    <dbReference type="NCBI Taxonomy" id="1150469"/>
    <lineage>
        <taxon>Bacteria</taxon>
        <taxon>Pseudomonadati</taxon>
        <taxon>Pseudomonadota</taxon>
        <taxon>Alphaproteobacteria</taxon>
        <taxon>Rhodospirillales</taxon>
        <taxon>Rhodospirillaceae</taxon>
        <taxon>Pararhodospirillum</taxon>
    </lineage>
</organism>
<keyword evidence="7" id="KW-0067">ATP-binding</keyword>
<dbReference type="CDD" id="cd03216">
    <property type="entry name" value="ABC_Carb_Monos_I"/>
    <property type="match status" value="1"/>
</dbReference>
<keyword evidence="9" id="KW-0472">Membrane</keyword>
<dbReference type="PATRIC" id="fig|1150469.3.peg.3526"/>
<gene>
    <name evidence="11" type="ORF">RSPPHO_03128</name>
</gene>
<keyword evidence="6" id="KW-0547">Nucleotide-binding</keyword>